<evidence type="ECO:0000256" key="1">
    <source>
        <dbReference type="SAM" id="MobiDB-lite"/>
    </source>
</evidence>
<proteinExistence type="predicted"/>
<feature type="compositionally biased region" description="Pro residues" evidence="1">
    <location>
        <begin position="440"/>
        <end position="471"/>
    </location>
</feature>
<name>A0A7W8QKE4_9ACTN</name>
<reference evidence="2 3" key="1">
    <citation type="submission" date="2020-08" db="EMBL/GenBank/DDBJ databases">
        <title>Sequencing the genomes of 1000 actinobacteria strains.</title>
        <authorList>
            <person name="Klenk H.-P."/>
        </authorList>
    </citation>
    <scope>NUCLEOTIDE SEQUENCE [LARGE SCALE GENOMIC DNA]</scope>
    <source>
        <strain evidence="2 3">DSM 44551</strain>
    </source>
</reference>
<dbReference type="SUPFAM" id="SSF48208">
    <property type="entry name" value="Six-hairpin glycosidases"/>
    <property type="match status" value="1"/>
</dbReference>
<keyword evidence="3" id="KW-1185">Reference proteome</keyword>
<dbReference type="Gene3D" id="1.50.10.10">
    <property type="match status" value="1"/>
</dbReference>
<dbReference type="AlphaFoldDB" id="A0A7W8QKE4"/>
<dbReference type="GO" id="GO:0005975">
    <property type="term" value="P:carbohydrate metabolic process"/>
    <property type="evidence" value="ECO:0007669"/>
    <property type="project" value="InterPro"/>
</dbReference>
<dbReference type="PANTHER" id="PTHR31616">
    <property type="entry name" value="TREHALASE"/>
    <property type="match status" value="1"/>
</dbReference>
<dbReference type="GO" id="GO:0004553">
    <property type="term" value="F:hydrolase activity, hydrolyzing O-glycosyl compounds"/>
    <property type="evidence" value="ECO:0007669"/>
    <property type="project" value="TreeGrafter"/>
</dbReference>
<dbReference type="InterPro" id="IPR012341">
    <property type="entry name" value="6hp_glycosidase-like_sf"/>
</dbReference>
<feature type="region of interest" description="Disordered" evidence="1">
    <location>
        <begin position="26"/>
        <end position="55"/>
    </location>
</feature>
<feature type="region of interest" description="Disordered" evidence="1">
    <location>
        <begin position="439"/>
        <end position="471"/>
    </location>
</feature>
<dbReference type="RefSeq" id="WP_246528221.1">
    <property type="nucleotide sequence ID" value="NZ_JACHDB010000001.1"/>
</dbReference>
<protein>
    <recommendedName>
        <fullName evidence="4">GH15-like domain-containing protein</fullName>
    </recommendedName>
</protein>
<comment type="caution">
    <text evidence="2">The sequence shown here is derived from an EMBL/GenBank/DDBJ whole genome shotgun (WGS) entry which is preliminary data.</text>
</comment>
<dbReference type="Proteomes" id="UP000572635">
    <property type="component" value="Unassembled WGS sequence"/>
</dbReference>
<evidence type="ECO:0000313" key="2">
    <source>
        <dbReference type="EMBL" id="MBB5432073.1"/>
    </source>
</evidence>
<dbReference type="InterPro" id="IPR008928">
    <property type="entry name" value="6-hairpin_glycosidase_sf"/>
</dbReference>
<dbReference type="EMBL" id="JACHDB010000001">
    <property type="protein sequence ID" value="MBB5432073.1"/>
    <property type="molecule type" value="Genomic_DNA"/>
</dbReference>
<gene>
    <name evidence="2" type="ORF">HDA36_002157</name>
</gene>
<organism evidence="2 3">
    <name type="scientific">Nocardiopsis composta</name>
    <dbReference type="NCBI Taxonomy" id="157465"/>
    <lineage>
        <taxon>Bacteria</taxon>
        <taxon>Bacillati</taxon>
        <taxon>Actinomycetota</taxon>
        <taxon>Actinomycetes</taxon>
        <taxon>Streptosporangiales</taxon>
        <taxon>Nocardiopsidaceae</taxon>
        <taxon>Nocardiopsis</taxon>
    </lineage>
</organism>
<dbReference type="PANTHER" id="PTHR31616:SF0">
    <property type="entry name" value="GLUCAN 1,4-ALPHA-GLUCOSIDASE"/>
    <property type="match status" value="1"/>
</dbReference>
<accession>A0A7W8QKE4</accession>
<evidence type="ECO:0000313" key="3">
    <source>
        <dbReference type="Proteomes" id="UP000572635"/>
    </source>
</evidence>
<feature type="compositionally biased region" description="Low complexity" evidence="1">
    <location>
        <begin position="45"/>
        <end position="55"/>
    </location>
</feature>
<evidence type="ECO:0008006" key="4">
    <source>
        <dbReference type="Google" id="ProtNLM"/>
    </source>
</evidence>
<sequence>MGVRGTAWSPETRLYADGVVLGARGEPVTVPPHSAAERVPGTGLAGPEDAPPGAAAAAPDAVAEERAALARACLPGIGTRWEGMARTALVDIRTLMFRGGAADGAMVAASSPHWRYVWPRDASYCAVALHLCGLGDEAARVLDYLARVLPRDRPWDARYLPDGSGRVPDARGVQLDGAGWVLWAVWHWAGGAARRATVEGGGGRRAKRAVAVAGEPAWRRIEPLARAALAIVLDALADGAEPGLPRPSSDYWEKRTPAVTLGAAAPLLLGARCAADLFRGRDGAAADSAAAAAAALDRGIERRFAPLGHPRDPETPGLDASVAFLLPPFAPERSGPHASWLRAVAALRTGNGGVRPGENWPDPVTAWTPQVSLFALTAACSGERALAEELLDWLEARRTRLGSLPEKVTSDGRPAAVAPLALTGATVLAALAALEGRALPTPPARLPPPSAEAPRAAGPPSPAEGGPRWPP</sequence>